<keyword evidence="7" id="KW-0805">Transcription regulation</keyword>
<dbReference type="SMART" id="SM00448">
    <property type="entry name" value="REC"/>
    <property type="match status" value="1"/>
</dbReference>
<dbReference type="SMART" id="SM00388">
    <property type="entry name" value="HisKA"/>
    <property type="match status" value="1"/>
</dbReference>
<dbReference type="InterPro" id="IPR036890">
    <property type="entry name" value="HATPase_C_sf"/>
</dbReference>
<dbReference type="PROSITE" id="PS01124">
    <property type="entry name" value="HTH_ARAC_FAMILY_2"/>
    <property type="match status" value="1"/>
</dbReference>
<dbReference type="InterPro" id="IPR018060">
    <property type="entry name" value="HTH_AraC"/>
</dbReference>
<evidence type="ECO:0000259" key="13">
    <source>
        <dbReference type="PROSITE" id="PS50109"/>
    </source>
</evidence>
<keyword evidence="16" id="KW-1185">Reference proteome</keyword>
<evidence type="ECO:0000256" key="5">
    <source>
        <dbReference type="ARBA" id="ARBA00022777"/>
    </source>
</evidence>
<dbReference type="InterPro" id="IPR036097">
    <property type="entry name" value="HisK_dim/P_sf"/>
</dbReference>
<dbReference type="Gene3D" id="3.40.50.2300">
    <property type="match status" value="1"/>
</dbReference>
<name>A0A919EKZ0_9GAMM</name>
<dbReference type="InterPro" id="IPR000014">
    <property type="entry name" value="PAS"/>
</dbReference>
<organism evidence="15 16">
    <name type="scientific">Thalassotalea marina</name>
    <dbReference type="NCBI Taxonomy" id="1673741"/>
    <lineage>
        <taxon>Bacteria</taxon>
        <taxon>Pseudomonadati</taxon>
        <taxon>Pseudomonadota</taxon>
        <taxon>Gammaproteobacteria</taxon>
        <taxon>Alteromonadales</taxon>
        <taxon>Colwelliaceae</taxon>
        <taxon>Thalassotalea</taxon>
    </lineage>
</organism>
<dbReference type="InterPro" id="IPR003661">
    <property type="entry name" value="HisK_dim/P_dom"/>
</dbReference>
<dbReference type="SMART" id="SM00342">
    <property type="entry name" value="HTH_ARAC"/>
    <property type="match status" value="1"/>
</dbReference>
<evidence type="ECO:0000256" key="9">
    <source>
        <dbReference type="ARBA" id="ARBA00023136"/>
    </source>
</evidence>
<comment type="caution">
    <text evidence="15">The sequence shown here is derived from an EMBL/GenBank/DDBJ whole genome shotgun (WGS) entry which is preliminary data.</text>
</comment>
<dbReference type="Proteomes" id="UP000623842">
    <property type="component" value="Unassembled WGS sequence"/>
</dbReference>
<keyword evidence="9" id="KW-0472">Membrane</keyword>
<dbReference type="InterPro" id="IPR009057">
    <property type="entry name" value="Homeodomain-like_sf"/>
</dbReference>
<dbReference type="SUPFAM" id="SSF55785">
    <property type="entry name" value="PYP-like sensor domain (PAS domain)"/>
    <property type="match status" value="1"/>
</dbReference>
<dbReference type="EMBL" id="BNCK01000004">
    <property type="protein sequence ID" value="GHF92206.1"/>
    <property type="molecule type" value="Genomic_DNA"/>
</dbReference>
<dbReference type="PRINTS" id="PR00344">
    <property type="entry name" value="BCTRLSENSOR"/>
</dbReference>
<proteinExistence type="predicted"/>
<reference evidence="15" key="2">
    <citation type="submission" date="2020-09" db="EMBL/GenBank/DDBJ databases">
        <authorList>
            <person name="Sun Q."/>
            <person name="Kim S."/>
        </authorList>
    </citation>
    <scope>NUCLEOTIDE SEQUENCE</scope>
    <source>
        <strain evidence="15">KCTC 42731</strain>
    </source>
</reference>
<dbReference type="CDD" id="cd00082">
    <property type="entry name" value="HisKA"/>
    <property type="match status" value="1"/>
</dbReference>
<dbReference type="CDD" id="cd00130">
    <property type="entry name" value="PAS"/>
    <property type="match status" value="1"/>
</dbReference>
<feature type="domain" description="Response regulatory" evidence="14">
    <location>
        <begin position="412"/>
        <end position="527"/>
    </location>
</feature>
<gene>
    <name evidence="15" type="ORF">GCM10017161_20350</name>
</gene>
<dbReference type="Pfam" id="PF00072">
    <property type="entry name" value="Response_reg"/>
    <property type="match status" value="1"/>
</dbReference>
<evidence type="ECO:0000256" key="11">
    <source>
        <dbReference type="PROSITE-ProRule" id="PRU00169"/>
    </source>
</evidence>
<dbReference type="PANTHER" id="PTHR43547">
    <property type="entry name" value="TWO-COMPONENT HISTIDINE KINASE"/>
    <property type="match status" value="1"/>
</dbReference>
<evidence type="ECO:0000256" key="1">
    <source>
        <dbReference type="ARBA" id="ARBA00000085"/>
    </source>
</evidence>
<keyword evidence="6" id="KW-0902">Two-component regulatory system</keyword>
<keyword evidence="4" id="KW-0808">Transferase</keyword>
<dbReference type="FunFam" id="3.30.565.10:FF:000006">
    <property type="entry name" value="Sensor histidine kinase WalK"/>
    <property type="match status" value="1"/>
</dbReference>
<dbReference type="Pfam" id="PF02518">
    <property type="entry name" value="HATPase_c"/>
    <property type="match status" value="1"/>
</dbReference>
<evidence type="ECO:0000256" key="2">
    <source>
        <dbReference type="ARBA" id="ARBA00012438"/>
    </source>
</evidence>
<dbReference type="SUPFAM" id="SSF55874">
    <property type="entry name" value="ATPase domain of HSP90 chaperone/DNA topoisomerase II/histidine kinase"/>
    <property type="match status" value="1"/>
</dbReference>
<dbReference type="GO" id="GO:0000155">
    <property type="term" value="F:phosphorelay sensor kinase activity"/>
    <property type="evidence" value="ECO:0007669"/>
    <property type="project" value="InterPro"/>
</dbReference>
<evidence type="ECO:0000256" key="8">
    <source>
        <dbReference type="ARBA" id="ARBA00023125"/>
    </source>
</evidence>
<reference evidence="15" key="1">
    <citation type="journal article" date="2014" name="Int. J. Syst. Evol. Microbiol.">
        <title>Complete genome sequence of Corynebacterium casei LMG S-19264T (=DSM 44701T), isolated from a smear-ripened cheese.</title>
        <authorList>
            <consortium name="US DOE Joint Genome Institute (JGI-PGF)"/>
            <person name="Walter F."/>
            <person name="Albersmeier A."/>
            <person name="Kalinowski J."/>
            <person name="Ruckert C."/>
        </authorList>
    </citation>
    <scope>NUCLEOTIDE SEQUENCE</scope>
    <source>
        <strain evidence="15">KCTC 42731</strain>
    </source>
</reference>
<evidence type="ECO:0000313" key="16">
    <source>
        <dbReference type="Proteomes" id="UP000623842"/>
    </source>
</evidence>
<feature type="domain" description="Histidine kinase" evidence="13">
    <location>
        <begin position="160"/>
        <end position="374"/>
    </location>
</feature>
<feature type="modified residue" description="4-aspartylphosphate" evidence="11">
    <location>
        <position position="460"/>
    </location>
</feature>
<dbReference type="Pfam" id="PF00512">
    <property type="entry name" value="HisKA"/>
    <property type="match status" value="1"/>
</dbReference>
<protein>
    <recommendedName>
        <fullName evidence="2">histidine kinase</fullName>
        <ecNumber evidence="2">2.7.13.3</ecNumber>
    </recommendedName>
</protein>
<dbReference type="Gene3D" id="3.30.565.10">
    <property type="entry name" value="Histidine kinase-like ATPase, C-terminal domain"/>
    <property type="match status" value="1"/>
</dbReference>
<evidence type="ECO:0000256" key="7">
    <source>
        <dbReference type="ARBA" id="ARBA00023015"/>
    </source>
</evidence>
<dbReference type="NCBIfam" id="TIGR00229">
    <property type="entry name" value="sensory_box"/>
    <property type="match status" value="1"/>
</dbReference>
<dbReference type="PROSITE" id="PS50110">
    <property type="entry name" value="RESPONSE_REGULATORY"/>
    <property type="match status" value="1"/>
</dbReference>
<dbReference type="PANTHER" id="PTHR43547:SF2">
    <property type="entry name" value="HYBRID SIGNAL TRANSDUCTION HISTIDINE KINASE C"/>
    <property type="match status" value="1"/>
</dbReference>
<keyword evidence="5" id="KW-0418">Kinase</keyword>
<evidence type="ECO:0000259" key="14">
    <source>
        <dbReference type="PROSITE" id="PS50110"/>
    </source>
</evidence>
<dbReference type="InterPro" id="IPR003594">
    <property type="entry name" value="HATPase_dom"/>
</dbReference>
<evidence type="ECO:0000313" key="15">
    <source>
        <dbReference type="EMBL" id="GHF92206.1"/>
    </source>
</evidence>
<dbReference type="Gene3D" id="3.30.450.20">
    <property type="entry name" value="PAS domain"/>
    <property type="match status" value="1"/>
</dbReference>
<dbReference type="SMART" id="SM00387">
    <property type="entry name" value="HATPase_c"/>
    <property type="match status" value="1"/>
</dbReference>
<dbReference type="CDD" id="cd17574">
    <property type="entry name" value="REC_OmpR"/>
    <property type="match status" value="1"/>
</dbReference>
<dbReference type="FunFam" id="1.10.287.130:FF:000001">
    <property type="entry name" value="Two-component sensor histidine kinase"/>
    <property type="match status" value="1"/>
</dbReference>
<dbReference type="EC" id="2.7.13.3" evidence="2"/>
<dbReference type="PROSITE" id="PS50109">
    <property type="entry name" value="HIS_KIN"/>
    <property type="match status" value="1"/>
</dbReference>
<dbReference type="InterPro" id="IPR018062">
    <property type="entry name" value="HTH_AraC-typ_CS"/>
</dbReference>
<keyword evidence="8" id="KW-0238">DNA-binding</keyword>
<dbReference type="InterPro" id="IPR005467">
    <property type="entry name" value="His_kinase_dom"/>
</dbReference>
<dbReference type="Pfam" id="PF12833">
    <property type="entry name" value="HTH_18"/>
    <property type="match status" value="1"/>
</dbReference>
<dbReference type="InterPro" id="IPR035965">
    <property type="entry name" value="PAS-like_dom_sf"/>
</dbReference>
<dbReference type="Gene3D" id="1.10.287.130">
    <property type="match status" value="1"/>
</dbReference>
<dbReference type="GO" id="GO:0043565">
    <property type="term" value="F:sequence-specific DNA binding"/>
    <property type="evidence" value="ECO:0007669"/>
    <property type="project" value="InterPro"/>
</dbReference>
<feature type="domain" description="HTH araC/xylS-type" evidence="12">
    <location>
        <begin position="576"/>
        <end position="674"/>
    </location>
</feature>
<comment type="catalytic activity">
    <reaction evidence="1">
        <text>ATP + protein L-histidine = ADP + protein N-phospho-L-histidine.</text>
        <dbReference type="EC" id="2.7.13.3"/>
    </reaction>
</comment>
<dbReference type="SUPFAM" id="SSF47384">
    <property type="entry name" value="Homodimeric domain of signal transducing histidine kinase"/>
    <property type="match status" value="1"/>
</dbReference>
<dbReference type="Gene3D" id="1.10.10.60">
    <property type="entry name" value="Homeodomain-like"/>
    <property type="match status" value="1"/>
</dbReference>
<dbReference type="Pfam" id="PF13426">
    <property type="entry name" value="PAS_9"/>
    <property type="match status" value="1"/>
</dbReference>
<dbReference type="SMART" id="SM00091">
    <property type="entry name" value="PAS"/>
    <property type="match status" value="1"/>
</dbReference>
<evidence type="ECO:0000256" key="4">
    <source>
        <dbReference type="ARBA" id="ARBA00022679"/>
    </source>
</evidence>
<dbReference type="SUPFAM" id="SSF52172">
    <property type="entry name" value="CheY-like"/>
    <property type="match status" value="1"/>
</dbReference>
<accession>A0A919EKZ0</accession>
<dbReference type="InterPro" id="IPR011006">
    <property type="entry name" value="CheY-like_superfamily"/>
</dbReference>
<dbReference type="GO" id="GO:0003700">
    <property type="term" value="F:DNA-binding transcription factor activity"/>
    <property type="evidence" value="ECO:0007669"/>
    <property type="project" value="InterPro"/>
</dbReference>
<dbReference type="AlphaFoldDB" id="A0A919EKZ0"/>
<keyword evidence="3 11" id="KW-0597">Phosphoprotein</keyword>
<evidence type="ECO:0000256" key="10">
    <source>
        <dbReference type="ARBA" id="ARBA00023163"/>
    </source>
</evidence>
<dbReference type="SUPFAM" id="SSF46689">
    <property type="entry name" value="Homeodomain-like"/>
    <property type="match status" value="1"/>
</dbReference>
<dbReference type="PROSITE" id="PS00041">
    <property type="entry name" value="HTH_ARAC_FAMILY_1"/>
    <property type="match status" value="1"/>
</dbReference>
<dbReference type="InterPro" id="IPR001789">
    <property type="entry name" value="Sig_transdc_resp-reg_receiver"/>
</dbReference>
<evidence type="ECO:0000259" key="12">
    <source>
        <dbReference type="PROSITE" id="PS01124"/>
    </source>
</evidence>
<keyword evidence="10" id="KW-0804">Transcription</keyword>
<sequence>MSLERYQQTYFRQRNELQDLSEQFINSEEKAIVSASNNAILTCSVTGNILSANPAAIQMFQSLEQDLLDTKVSRLFDQEDELHFFFDYQNNLNKLEREDIGITKESIAVRTDGSKLPVQVELQWAQRKLAPVIVITIINLTDRKLAERKALDQKDQFLANISHEFRTPLTIINGLLDQYLLKSSSEEERQDLTTAKKNGLRLVRMVEQLLDLSRVTDNPRLHKGNFKLTTLLKLPIDSFNKLASQNEQTFVHDIAPNLWLTCDAQAFEKIVFNLLSNAFKYTPKGGTVSIIANQINDNIMLEVIDTGIGISDQAQATIFERFQRDDSNKEIATFGVGIGLSLVSELVKAHQWDINLTSAEGHGSKFSVVMPLASPSSEEDNAPASLLAQDVSSLLSNSADNISDKKKENNLVALVIEDNKDMQTHIKQIVEQEFHCIVADDGETGIDLAVNYLPDIIVCDLMLTGIDGFEVLQYLKQHEMTSHIPIVMLTARSDLDTRLTGLSLHADDYMSKPFNYRELLTRMNNLLVNREVLKQAFYSEFKEKIKANRKTESQSNTQQLAESPVIDKTPDEKFLERLEIIIAQHYVDPALDITSLSRLMATSERQLQRKMKMLLGVSPSSYIKEFRLVKAKELLVSGNQVGRIALDVGFSSQTYFGRCFKEAFQCTPKQFQQEHLKQL</sequence>
<dbReference type="InterPro" id="IPR004358">
    <property type="entry name" value="Sig_transdc_His_kin-like_C"/>
</dbReference>
<evidence type="ECO:0000256" key="3">
    <source>
        <dbReference type="ARBA" id="ARBA00022553"/>
    </source>
</evidence>
<evidence type="ECO:0000256" key="6">
    <source>
        <dbReference type="ARBA" id="ARBA00023012"/>
    </source>
</evidence>
<dbReference type="GO" id="GO:0005886">
    <property type="term" value="C:plasma membrane"/>
    <property type="evidence" value="ECO:0007669"/>
    <property type="project" value="UniProtKB-ARBA"/>
</dbReference>